<dbReference type="GO" id="GO:0009360">
    <property type="term" value="C:DNA polymerase III complex"/>
    <property type="evidence" value="ECO:0007669"/>
    <property type="project" value="InterPro"/>
</dbReference>
<protein>
    <recommendedName>
        <fullName evidence="2">DNA polymerase III subunit delta</fullName>
        <ecNumber evidence="1">2.7.7.7</ecNumber>
    </recommendedName>
</protein>
<evidence type="ECO:0000256" key="3">
    <source>
        <dbReference type="ARBA" id="ARBA00022679"/>
    </source>
</evidence>
<dbReference type="RefSeq" id="WP_272436715.1">
    <property type="nucleotide sequence ID" value="NZ_JAMQKB010000009.1"/>
</dbReference>
<evidence type="ECO:0000313" key="12">
    <source>
        <dbReference type="Proteomes" id="UP001145050"/>
    </source>
</evidence>
<keyword evidence="3 11" id="KW-0808">Transferase</keyword>
<dbReference type="InterPro" id="IPR048466">
    <property type="entry name" value="DNA_pol3_delta-like_C"/>
</dbReference>
<name>A0A9X3WX41_9BACI</name>
<dbReference type="EMBL" id="JAMQKB010000009">
    <property type="protein sequence ID" value="MDC3424909.1"/>
    <property type="molecule type" value="Genomic_DNA"/>
</dbReference>
<dbReference type="PANTHER" id="PTHR34388">
    <property type="entry name" value="DNA POLYMERASE III SUBUNIT DELTA"/>
    <property type="match status" value="1"/>
</dbReference>
<evidence type="ECO:0000256" key="2">
    <source>
        <dbReference type="ARBA" id="ARBA00017703"/>
    </source>
</evidence>
<comment type="caution">
    <text evidence="11">The sequence shown here is derived from an EMBL/GenBank/DDBJ whole genome shotgun (WGS) entry which is preliminary data.</text>
</comment>
<organism evidence="11 12">
    <name type="scientific">Terrihalobacillus insolitus</name>
    <dbReference type="NCBI Taxonomy" id="2950438"/>
    <lineage>
        <taxon>Bacteria</taxon>
        <taxon>Bacillati</taxon>
        <taxon>Bacillota</taxon>
        <taxon>Bacilli</taxon>
        <taxon>Bacillales</taxon>
        <taxon>Bacillaceae</taxon>
        <taxon>Terrihalobacillus</taxon>
    </lineage>
</organism>
<keyword evidence="4 11" id="KW-0548">Nucleotidyltransferase</keyword>
<evidence type="ECO:0000256" key="4">
    <source>
        <dbReference type="ARBA" id="ARBA00022695"/>
    </source>
</evidence>
<dbReference type="GO" id="GO:0003677">
    <property type="term" value="F:DNA binding"/>
    <property type="evidence" value="ECO:0007669"/>
    <property type="project" value="InterPro"/>
</dbReference>
<evidence type="ECO:0000256" key="6">
    <source>
        <dbReference type="ARBA" id="ARBA00022932"/>
    </source>
</evidence>
<evidence type="ECO:0000256" key="7">
    <source>
        <dbReference type="ARBA" id="ARBA00034754"/>
    </source>
</evidence>
<dbReference type="AlphaFoldDB" id="A0A9X3WX41"/>
<dbReference type="SUPFAM" id="SSF48019">
    <property type="entry name" value="post-AAA+ oligomerization domain-like"/>
    <property type="match status" value="1"/>
</dbReference>
<sequence length="348" mass="40008">MAYFEAIKKIKEKQFSPIYLVYGTESYLIQDVKQYLVRYVLNEADKDTNVSTYDLEETTIQDVITDAETYPFFGGTKLIFAYHPIFLKARPDKVAVEHNMDALQSYLINPAPYTVLIFIAPYEKVDERKKITKTIKKSGEIVHCEPVKEWELKKWIDKIASDLNIELQDTVNELIAQEVGPNLLALQNEMQKLALYVGDHGFVTVDIAEQLLSNSAETSGFKLVDAVIDQKLDKAIQIFKELEKAKEEPIALLALLASQFRTIYHVKVLSEKGYSQKQMAQQLKVHPFVVKMAHQREKSFSYDQLKRIIQLFTETDVQMKQGQMEKGLAFELLLYHLVTRTSVLSKKA</sequence>
<dbReference type="EC" id="2.7.7.7" evidence="1"/>
<dbReference type="InterPro" id="IPR027417">
    <property type="entry name" value="P-loop_NTPase"/>
</dbReference>
<gene>
    <name evidence="11" type="primary">holA</name>
    <name evidence="11" type="ORF">NC797_10345</name>
</gene>
<dbReference type="Pfam" id="PF06144">
    <property type="entry name" value="DNA_pol3_delta"/>
    <property type="match status" value="1"/>
</dbReference>
<dbReference type="SUPFAM" id="SSF52540">
    <property type="entry name" value="P-loop containing nucleoside triphosphate hydrolases"/>
    <property type="match status" value="1"/>
</dbReference>
<keyword evidence="12" id="KW-1185">Reference proteome</keyword>
<dbReference type="GO" id="GO:0006261">
    <property type="term" value="P:DNA-templated DNA replication"/>
    <property type="evidence" value="ECO:0007669"/>
    <property type="project" value="TreeGrafter"/>
</dbReference>
<dbReference type="Gene3D" id="1.10.8.60">
    <property type="match status" value="1"/>
</dbReference>
<comment type="catalytic activity">
    <reaction evidence="8">
        <text>DNA(n) + a 2'-deoxyribonucleoside 5'-triphosphate = DNA(n+1) + diphosphate</text>
        <dbReference type="Rhea" id="RHEA:22508"/>
        <dbReference type="Rhea" id="RHEA-COMP:17339"/>
        <dbReference type="Rhea" id="RHEA-COMP:17340"/>
        <dbReference type="ChEBI" id="CHEBI:33019"/>
        <dbReference type="ChEBI" id="CHEBI:61560"/>
        <dbReference type="ChEBI" id="CHEBI:173112"/>
        <dbReference type="EC" id="2.7.7.7"/>
    </reaction>
</comment>
<evidence type="ECO:0000256" key="8">
    <source>
        <dbReference type="ARBA" id="ARBA00049244"/>
    </source>
</evidence>
<dbReference type="InterPro" id="IPR010372">
    <property type="entry name" value="DNA_pol3_delta_N"/>
</dbReference>
<feature type="domain" description="DNA polymerase III delta N-terminal" evidence="9">
    <location>
        <begin position="19"/>
        <end position="145"/>
    </location>
</feature>
<reference evidence="11" key="1">
    <citation type="submission" date="2022-06" db="EMBL/GenBank/DDBJ databases">
        <title>Aquibacillus sp. a new bacterium isolated from soil saline samples.</title>
        <authorList>
            <person name="Galisteo C."/>
            <person name="De La Haba R."/>
            <person name="Sanchez-Porro C."/>
            <person name="Ventosa A."/>
        </authorList>
    </citation>
    <scope>NUCLEOTIDE SEQUENCE</scope>
    <source>
        <strain evidence="11">3ASR75-11</strain>
    </source>
</reference>
<dbReference type="Pfam" id="PF21694">
    <property type="entry name" value="DNA_pol3_delta_C"/>
    <property type="match status" value="1"/>
</dbReference>
<proteinExistence type="inferred from homology"/>
<feature type="domain" description="DNA polymerase III delta subunit-like C-terminal" evidence="10">
    <location>
        <begin position="218"/>
        <end position="336"/>
    </location>
</feature>
<dbReference type="GO" id="GO:0003887">
    <property type="term" value="F:DNA-directed DNA polymerase activity"/>
    <property type="evidence" value="ECO:0007669"/>
    <property type="project" value="UniProtKB-KW"/>
</dbReference>
<comment type="similarity">
    <text evidence="7">Belongs to the DNA polymerase HolA subunit family.</text>
</comment>
<evidence type="ECO:0000256" key="5">
    <source>
        <dbReference type="ARBA" id="ARBA00022705"/>
    </source>
</evidence>
<keyword evidence="5" id="KW-0235">DNA replication</keyword>
<evidence type="ECO:0000259" key="9">
    <source>
        <dbReference type="Pfam" id="PF06144"/>
    </source>
</evidence>
<keyword evidence="6" id="KW-0239">DNA-directed DNA polymerase</keyword>
<accession>A0A9X3WX41</accession>
<dbReference type="NCBIfam" id="TIGR01128">
    <property type="entry name" value="holA"/>
    <property type="match status" value="1"/>
</dbReference>
<dbReference type="Proteomes" id="UP001145050">
    <property type="component" value="Unassembled WGS sequence"/>
</dbReference>
<dbReference type="PANTHER" id="PTHR34388:SF1">
    <property type="entry name" value="DNA POLYMERASE III SUBUNIT DELTA"/>
    <property type="match status" value="1"/>
</dbReference>
<evidence type="ECO:0000313" key="11">
    <source>
        <dbReference type="EMBL" id="MDC3424909.1"/>
    </source>
</evidence>
<dbReference type="InterPro" id="IPR005790">
    <property type="entry name" value="DNA_polIII_delta"/>
</dbReference>
<dbReference type="InterPro" id="IPR008921">
    <property type="entry name" value="DNA_pol3_clamp-load_cplx_C"/>
</dbReference>
<evidence type="ECO:0000259" key="10">
    <source>
        <dbReference type="Pfam" id="PF21694"/>
    </source>
</evidence>
<evidence type="ECO:0000256" key="1">
    <source>
        <dbReference type="ARBA" id="ARBA00012417"/>
    </source>
</evidence>
<dbReference type="Gene3D" id="3.40.50.300">
    <property type="entry name" value="P-loop containing nucleotide triphosphate hydrolases"/>
    <property type="match status" value="1"/>
</dbReference>
<dbReference type="Gene3D" id="1.20.272.10">
    <property type="match status" value="1"/>
</dbReference>